<dbReference type="Pfam" id="PF21203">
    <property type="entry name" value="ECM10"/>
    <property type="match status" value="1"/>
</dbReference>
<organism evidence="1 2">
    <name type="scientific">Ustilago bromivora</name>
    <dbReference type="NCBI Taxonomy" id="307758"/>
    <lineage>
        <taxon>Eukaryota</taxon>
        <taxon>Fungi</taxon>
        <taxon>Dikarya</taxon>
        <taxon>Basidiomycota</taxon>
        <taxon>Ustilaginomycotina</taxon>
        <taxon>Ustilaginomycetes</taxon>
        <taxon>Ustilaginales</taxon>
        <taxon>Ustilaginaceae</taxon>
        <taxon>Ustilago</taxon>
    </lineage>
</organism>
<protein>
    <recommendedName>
        <fullName evidence="3">ER membrane protein complex subunit 10</fullName>
    </recommendedName>
</protein>
<dbReference type="AlphaFoldDB" id="A0A8H8QP42"/>
<dbReference type="EMBL" id="ULHB01000091">
    <property type="protein sequence ID" value="SYW81250.1"/>
    <property type="molecule type" value="Genomic_DNA"/>
</dbReference>
<sequence>MSDPRLKHSKKIPPTPEAAHVPIRTLFQLQKVRASISLCSSSPFLLVITTNDPLFAATFSSPQRQSTMRVTSSTLLLLLTTTLTLTSVADAATYNLLHRITPSSEWSLRATIELDPLSLGTNSSLALSNKLSLTQVEGLKEEAYREDAGQRFYQVALTEARGKLADGGEGEEDSLMTSIRLCHLRQSHPDLPTLDDELVLTLRPACSPSPSDTWPLTVTGLSYRVLDISLSPQSCPLRNPTKLNTMLSNARKLGARRRNPSSIPTEPQQGFNLNTKLITKHTQRVKGVTLKQAMPTNQDGTVKPAEKEKSFLQKYWFYLIPVAILLVMPPGEEEPKQSGTGGARGSKKSI</sequence>
<dbReference type="CDD" id="cd22209">
    <property type="entry name" value="EMC10"/>
    <property type="match status" value="1"/>
</dbReference>
<name>A0A8H8QP42_9BASI</name>
<comment type="caution">
    <text evidence="1">The sequence shown here is derived from an EMBL/GenBank/DDBJ whole genome shotgun (WGS) entry which is preliminary data.</text>
</comment>
<evidence type="ECO:0000313" key="2">
    <source>
        <dbReference type="Proteomes" id="UP000658997"/>
    </source>
</evidence>
<keyword evidence="2" id="KW-1185">Reference proteome</keyword>
<dbReference type="Proteomes" id="UP000658997">
    <property type="component" value="Unassembled WGS sequence"/>
</dbReference>
<gene>
    <name evidence="1" type="ORF">UBRO2_04167</name>
</gene>
<evidence type="ECO:0008006" key="3">
    <source>
        <dbReference type="Google" id="ProtNLM"/>
    </source>
</evidence>
<proteinExistence type="predicted"/>
<reference evidence="1" key="1">
    <citation type="submission" date="2018-08" db="EMBL/GenBank/DDBJ databases">
        <authorList>
            <person name="Guldener U."/>
        </authorList>
    </citation>
    <scope>NUCLEOTIDE SEQUENCE</scope>
    <source>
        <strain evidence="1">UB2</strain>
    </source>
</reference>
<accession>A0A8H8QP42</accession>
<evidence type="ECO:0000313" key="1">
    <source>
        <dbReference type="EMBL" id="SYW81250.1"/>
    </source>
</evidence>